<evidence type="ECO:0000259" key="17">
    <source>
        <dbReference type="PROSITE" id="PS51473"/>
    </source>
</evidence>
<keyword evidence="9" id="KW-0067">ATP-binding</keyword>
<feature type="domain" description="Gnk2-homologous" evidence="17">
    <location>
        <begin position="36"/>
        <end position="141"/>
    </location>
</feature>
<evidence type="ECO:0000256" key="15">
    <source>
        <dbReference type="SAM" id="Phobius"/>
    </source>
</evidence>
<comment type="subcellular location">
    <subcellularLocation>
        <location evidence="1">Membrane</location>
        <topology evidence="1">Single-pass membrane protein</topology>
    </subcellularLocation>
</comment>
<dbReference type="EMBL" id="JASCZI010241894">
    <property type="protein sequence ID" value="MED6208122.1"/>
    <property type="molecule type" value="Genomic_DNA"/>
</dbReference>
<dbReference type="PROSITE" id="PS50011">
    <property type="entry name" value="PROTEIN_KINASE_DOM"/>
    <property type="match status" value="1"/>
</dbReference>
<evidence type="ECO:0000256" key="11">
    <source>
        <dbReference type="ARBA" id="ARBA00023136"/>
    </source>
</evidence>
<dbReference type="PROSITE" id="PS00108">
    <property type="entry name" value="PROTEIN_KINASE_ST"/>
    <property type="match status" value="1"/>
</dbReference>
<gene>
    <name evidence="18" type="ORF">PIB30_042233</name>
</gene>
<evidence type="ECO:0000256" key="6">
    <source>
        <dbReference type="ARBA" id="ARBA00022737"/>
    </source>
</evidence>
<proteinExistence type="predicted"/>
<reference evidence="18 19" key="1">
    <citation type="journal article" date="2023" name="Plants (Basel)">
        <title>Bridging the Gap: Combining Genomics and Transcriptomics Approaches to Understand Stylosanthes scabra, an Orphan Legume from the Brazilian Caatinga.</title>
        <authorList>
            <person name="Ferreira-Neto J.R.C."/>
            <person name="da Silva M.D."/>
            <person name="Binneck E."/>
            <person name="de Melo N.F."/>
            <person name="da Silva R.H."/>
            <person name="de Melo A.L.T.M."/>
            <person name="Pandolfi V."/>
            <person name="Bustamante F.O."/>
            <person name="Brasileiro-Vidal A.C."/>
            <person name="Benko-Iseppon A.M."/>
        </authorList>
    </citation>
    <scope>NUCLEOTIDE SEQUENCE [LARGE SCALE GENOMIC DNA]</scope>
    <source>
        <tissue evidence="18">Leaves</tissue>
    </source>
</reference>
<keyword evidence="8" id="KW-0418">Kinase</keyword>
<sequence>MCAWNSTGVIWYDECMVRYSNENFFGKVQIKPLTFIWNTDKNNRTSPFENHLDAQAVMYRLIKQLDNDDSDRNMLFNSRKPDVNNEYEGYGFVQCTRDINRSLCASCLCQLMDKTKDCCRSRIGWRLLAPSCNIRYEKYIFYEDSLEPLVSPTPKPQLPSEVPPYNRKHFRKFPIINMVIPVTSVALLFYLIWCLTQLRERRQQGEGITDVIRVNNLKSSISSCFKGQGMNVTHEDNKGEVQYFSLSTIKVATNSFSDDTKLGEGGFGPVFKGKLSDGKEIAVKRLSFKSRQGLEEFKNEVTLIAKLQHKNLVRLLGCCLDRNEKLLVYEYMVNTSLDAFLFDQNKREKLDWPKREKIINGIERGLSYLHEDSRLKIIHRDLKASNVLLDEDMNPKISDFGTARIFYNEQIVASTEKVVGTYGYMAPEYVLEGSFSVKSDVYSFGVLMLEILSGRKNIGFYQPELRRDHTLTLISYAWRLWSDGKELEFLDRILVNACPIGVAMRWIHIGLLCVQENPKHRPTMSSVILMLGSATTLPRPLAPPFSASNYYDTTDDQSSTTEEDMEFQPSSSKSNHT</sequence>
<evidence type="ECO:0000256" key="7">
    <source>
        <dbReference type="ARBA" id="ARBA00022741"/>
    </source>
</evidence>
<dbReference type="SUPFAM" id="SSF56112">
    <property type="entry name" value="Protein kinase-like (PK-like)"/>
    <property type="match status" value="1"/>
</dbReference>
<evidence type="ECO:0000256" key="2">
    <source>
        <dbReference type="ARBA" id="ARBA00022527"/>
    </source>
</evidence>
<feature type="region of interest" description="Disordered" evidence="14">
    <location>
        <begin position="546"/>
        <end position="577"/>
    </location>
</feature>
<feature type="compositionally biased region" description="Polar residues" evidence="14">
    <location>
        <begin position="568"/>
        <end position="577"/>
    </location>
</feature>
<evidence type="ECO:0000256" key="5">
    <source>
        <dbReference type="ARBA" id="ARBA00022729"/>
    </source>
</evidence>
<dbReference type="PANTHER" id="PTHR27002:SF804">
    <property type="entry name" value="OS02G0710500 PROTEIN"/>
    <property type="match status" value="1"/>
</dbReference>
<evidence type="ECO:0000256" key="1">
    <source>
        <dbReference type="ARBA" id="ARBA00004167"/>
    </source>
</evidence>
<feature type="domain" description="Protein kinase" evidence="16">
    <location>
        <begin position="256"/>
        <end position="537"/>
    </location>
</feature>
<evidence type="ECO:0000256" key="10">
    <source>
        <dbReference type="ARBA" id="ARBA00022989"/>
    </source>
</evidence>
<keyword evidence="5" id="KW-0732">Signal</keyword>
<keyword evidence="4 15" id="KW-0812">Transmembrane</keyword>
<comment type="caution">
    <text evidence="18">The sequence shown here is derived from an EMBL/GenBank/DDBJ whole genome shotgun (WGS) entry which is preliminary data.</text>
</comment>
<dbReference type="InterPro" id="IPR002902">
    <property type="entry name" value="GNK2"/>
</dbReference>
<dbReference type="InterPro" id="IPR000719">
    <property type="entry name" value="Prot_kinase_dom"/>
</dbReference>
<keyword evidence="11 15" id="KW-0472">Membrane</keyword>
<dbReference type="PANTHER" id="PTHR27002">
    <property type="entry name" value="RECEPTOR-LIKE SERINE/THREONINE-PROTEIN KINASE SD1-8"/>
    <property type="match status" value="1"/>
</dbReference>
<name>A0ABU6YCG8_9FABA</name>
<keyword evidence="3" id="KW-0808">Transferase</keyword>
<dbReference type="CDD" id="cd14066">
    <property type="entry name" value="STKc_IRAK"/>
    <property type="match status" value="1"/>
</dbReference>
<dbReference type="CDD" id="cd23509">
    <property type="entry name" value="Gnk2-like"/>
    <property type="match status" value="1"/>
</dbReference>
<dbReference type="Gene3D" id="3.30.200.20">
    <property type="entry name" value="Phosphorylase Kinase, domain 1"/>
    <property type="match status" value="1"/>
</dbReference>
<protein>
    <submittedName>
        <fullName evidence="18">Uncharacterized protein</fullName>
    </submittedName>
</protein>
<keyword evidence="2" id="KW-0723">Serine/threonine-protein kinase</keyword>
<keyword evidence="6" id="KW-0677">Repeat</keyword>
<evidence type="ECO:0000256" key="3">
    <source>
        <dbReference type="ARBA" id="ARBA00022679"/>
    </source>
</evidence>
<evidence type="ECO:0000256" key="9">
    <source>
        <dbReference type="ARBA" id="ARBA00022840"/>
    </source>
</evidence>
<dbReference type="InterPro" id="IPR011009">
    <property type="entry name" value="Kinase-like_dom_sf"/>
</dbReference>
<evidence type="ECO:0000313" key="19">
    <source>
        <dbReference type="Proteomes" id="UP001341840"/>
    </source>
</evidence>
<dbReference type="Pfam" id="PF01657">
    <property type="entry name" value="Stress-antifung"/>
    <property type="match status" value="1"/>
</dbReference>
<dbReference type="SMART" id="SM00220">
    <property type="entry name" value="S_TKc"/>
    <property type="match status" value="1"/>
</dbReference>
<keyword evidence="19" id="KW-1185">Reference proteome</keyword>
<dbReference type="InterPro" id="IPR008271">
    <property type="entry name" value="Ser/Thr_kinase_AS"/>
</dbReference>
<evidence type="ECO:0000256" key="12">
    <source>
        <dbReference type="ARBA" id="ARBA00023170"/>
    </source>
</evidence>
<evidence type="ECO:0000259" key="16">
    <source>
        <dbReference type="PROSITE" id="PS50011"/>
    </source>
</evidence>
<evidence type="ECO:0000256" key="14">
    <source>
        <dbReference type="SAM" id="MobiDB-lite"/>
    </source>
</evidence>
<organism evidence="18 19">
    <name type="scientific">Stylosanthes scabra</name>
    <dbReference type="NCBI Taxonomy" id="79078"/>
    <lineage>
        <taxon>Eukaryota</taxon>
        <taxon>Viridiplantae</taxon>
        <taxon>Streptophyta</taxon>
        <taxon>Embryophyta</taxon>
        <taxon>Tracheophyta</taxon>
        <taxon>Spermatophyta</taxon>
        <taxon>Magnoliopsida</taxon>
        <taxon>eudicotyledons</taxon>
        <taxon>Gunneridae</taxon>
        <taxon>Pentapetalae</taxon>
        <taxon>rosids</taxon>
        <taxon>fabids</taxon>
        <taxon>Fabales</taxon>
        <taxon>Fabaceae</taxon>
        <taxon>Papilionoideae</taxon>
        <taxon>50 kb inversion clade</taxon>
        <taxon>dalbergioids sensu lato</taxon>
        <taxon>Dalbergieae</taxon>
        <taxon>Pterocarpus clade</taxon>
        <taxon>Stylosanthes</taxon>
    </lineage>
</organism>
<evidence type="ECO:0000256" key="8">
    <source>
        <dbReference type="ARBA" id="ARBA00022777"/>
    </source>
</evidence>
<dbReference type="InterPro" id="IPR038408">
    <property type="entry name" value="GNK2_sf"/>
</dbReference>
<keyword evidence="13" id="KW-0325">Glycoprotein</keyword>
<evidence type="ECO:0000256" key="4">
    <source>
        <dbReference type="ARBA" id="ARBA00022692"/>
    </source>
</evidence>
<keyword evidence="12" id="KW-0675">Receptor</keyword>
<evidence type="ECO:0000313" key="18">
    <source>
        <dbReference type="EMBL" id="MED6208122.1"/>
    </source>
</evidence>
<dbReference type="Gene3D" id="1.10.510.10">
    <property type="entry name" value="Transferase(Phosphotransferase) domain 1"/>
    <property type="match status" value="1"/>
</dbReference>
<feature type="transmembrane region" description="Helical" evidence="15">
    <location>
        <begin position="175"/>
        <end position="193"/>
    </location>
</feature>
<dbReference type="PROSITE" id="PS51473">
    <property type="entry name" value="GNK2"/>
    <property type="match status" value="1"/>
</dbReference>
<keyword evidence="7" id="KW-0547">Nucleotide-binding</keyword>
<accession>A0ABU6YCG8</accession>
<dbReference type="Gene3D" id="3.30.430.20">
    <property type="entry name" value="Gnk2 domain, C-X8-C-X2-C motif"/>
    <property type="match status" value="1"/>
</dbReference>
<dbReference type="InterPro" id="IPR001245">
    <property type="entry name" value="Ser-Thr/Tyr_kinase_cat_dom"/>
</dbReference>
<evidence type="ECO:0000256" key="13">
    <source>
        <dbReference type="ARBA" id="ARBA00023180"/>
    </source>
</evidence>
<dbReference type="Pfam" id="PF07714">
    <property type="entry name" value="PK_Tyr_Ser-Thr"/>
    <property type="match status" value="1"/>
</dbReference>
<dbReference type="Proteomes" id="UP001341840">
    <property type="component" value="Unassembled WGS sequence"/>
</dbReference>
<keyword evidence="10 15" id="KW-1133">Transmembrane helix</keyword>